<dbReference type="PRINTS" id="PR00080">
    <property type="entry name" value="SDRFAMILY"/>
</dbReference>
<evidence type="ECO:0000313" key="5">
    <source>
        <dbReference type="EMBL" id="PPR04095.1"/>
    </source>
</evidence>
<evidence type="ECO:0000256" key="3">
    <source>
        <dbReference type="ARBA" id="ARBA00023002"/>
    </source>
</evidence>
<keyword evidence="2" id="KW-0521">NADP</keyword>
<dbReference type="GO" id="GO:0016491">
    <property type="term" value="F:oxidoreductase activity"/>
    <property type="evidence" value="ECO:0007669"/>
    <property type="project" value="UniProtKB-KW"/>
</dbReference>
<protein>
    <recommendedName>
        <fullName evidence="7">NAD(P)-binding protein</fullName>
    </recommendedName>
</protein>
<sequence length="284" mass="31340">MLDFFTSPGIGKETAKALLAHNATVYLAARNENKTKQAIADLKQETGKEGIFLELDLSDLRSVKRAAEEYLRQGHDLHVLFNNAGVMGPPIDHLTKQGYDAQFGTNVLGHFYFTKLLLPALLRGAKSSPDGKARVVNTSSSTSLLVNGVDFNTFKDSPARLRYSSRTLYSQSKLGNVLFSNALARRYGDKGIVSTSLNPGNLDSEIRRHGVSWGRRMIGPLILYPSPLGALTQLWAGTSSEGATLNGKYLIPWARVGNRPNPAGYDEKLQDDLWDWMEEQVKDL</sequence>
<dbReference type="Proteomes" id="UP000284842">
    <property type="component" value="Unassembled WGS sequence"/>
</dbReference>
<dbReference type="InterPro" id="IPR002347">
    <property type="entry name" value="SDR_fam"/>
</dbReference>
<dbReference type="PANTHER" id="PTHR24320">
    <property type="entry name" value="RETINOL DEHYDROGENASE"/>
    <property type="match status" value="1"/>
</dbReference>
<accession>A0A409YM48</accession>
<dbReference type="PANTHER" id="PTHR24320:SF236">
    <property type="entry name" value="SHORT-CHAIN DEHYDROGENASE-RELATED"/>
    <property type="match status" value="1"/>
</dbReference>
<keyword evidence="3" id="KW-0560">Oxidoreductase</keyword>
<dbReference type="EMBL" id="NHTK01000994">
    <property type="protein sequence ID" value="PPR04095.1"/>
    <property type="molecule type" value="Genomic_DNA"/>
</dbReference>
<evidence type="ECO:0000256" key="2">
    <source>
        <dbReference type="ARBA" id="ARBA00022857"/>
    </source>
</evidence>
<comment type="similarity">
    <text evidence="1 4">Belongs to the short-chain dehydrogenases/reductases (SDR) family.</text>
</comment>
<dbReference type="STRING" id="181874.A0A409YM48"/>
<organism evidence="5 6">
    <name type="scientific">Panaeolus cyanescens</name>
    <dbReference type="NCBI Taxonomy" id="181874"/>
    <lineage>
        <taxon>Eukaryota</taxon>
        <taxon>Fungi</taxon>
        <taxon>Dikarya</taxon>
        <taxon>Basidiomycota</taxon>
        <taxon>Agaricomycotina</taxon>
        <taxon>Agaricomycetes</taxon>
        <taxon>Agaricomycetidae</taxon>
        <taxon>Agaricales</taxon>
        <taxon>Agaricineae</taxon>
        <taxon>Galeropsidaceae</taxon>
        <taxon>Panaeolus</taxon>
    </lineage>
</organism>
<evidence type="ECO:0000256" key="4">
    <source>
        <dbReference type="RuleBase" id="RU000363"/>
    </source>
</evidence>
<keyword evidence="6" id="KW-1185">Reference proteome</keyword>
<gene>
    <name evidence="5" type="ORF">CVT24_010668</name>
</gene>
<reference evidence="5 6" key="1">
    <citation type="journal article" date="2018" name="Evol. Lett.">
        <title>Horizontal gene cluster transfer increased hallucinogenic mushroom diversity.</title>
        <authorList>
            <person name="Reynolds H.T."/>
            <person name="Vijayakumar V."/>
            <person name="Gluck-Thaler E."/>
            <person name="Korotkin H.B."/>
            <person name="Matheny P.B."/>
            <person name="Slot J.C."/>
        </authorList>
    </citation>
    <scope>NUCLEOTIDE SEQUENCE [LARGE SCALE GENOMIC DNA]</scope>
    <source>
        <strain evidence="5 6">2629</strain>
    </source>
</reference>
<proteinExistence type="inferred from homology"/>
<dbReference type="SUPFAM" id="SSF51735">
    <property type="entry name" value="NAD(P)-binding Rossmann-fold domains"/>
    <property type="match status" value="1"/>
</dbReference>
<dbReference type="InParanoid" id="A0A409YM48"/>
<evidence type="ECO:0000256" key="1">
    <source>
        <dbReference type="ARBA" id="ARBA00006484"/>
    </source>
</evidence>
<dbReference type="Gene3D" id="3.40.50.720">
    <property type="entry name" value="NAD(P)-binding Rossmann-like Domain"/>
    <property type="match status" value="1"/>
</dbReference>
<dbReference type="AlphaFoldDB" id="A0A409YM48"/>
<comment type="caution">
    <text evidence="5">The sequence shown here is derived from an EMBL/GenBank/DDBJ whole genome shotgun (WGS) entry which is preliminary data.</text>
</comment>
<name>A0A409YM48_9AGAR</name>
<dbReference type="OrthoDB" id="191139at2759"/>
<evidence type="ECO:0000313" key="6">
    <source>
        <dbReference type="Proteomes" id="UP000284842"/>
    </source>
</evidence>
<evidence type="ECO:0008006" key="7">
    <source>
        <dbReference type="Google" id="ProtNLM"/>
    </source>
</evidence>
<dbReference type="Pfam" id="PF00106">
    <property type="entry name" value="adh_short"/>
    <property type="match status" value="1"/>
</dbReference>
<dbReference type="PRINTS" id="PR00081">
    <property type="entry name" value="GDHRDH"/>
</dbReference>
<dbReference type="InterPro" id="IPR036291">
    <property type="entry name" value="NAD(P)-bd_dom_sf"/>
</dbReference>